<sequence length="126" mass="13413">MAWNTTDADVYIRILVDDLVVTMGQSSGIYWVDSSKAYVSRGSVICWKVEMLNPKSPGLSTIVEVGDCNAWGTTGTPQIAADINDGTAYVGTVETAGTYQYIVSLDVVASTGQVNTIKITPTINVS</sequence>
<dbReference type="OrthoDB" id="8636281at2"/>
<protein>
    <submittedName>
        <fullName evidence="1">Uncharacterized protein</fullName>
    </submittedName>
</protein>
<evidence type="ECO:0000313" key="2">
    <source>
        <dbReference type="Proteomes" id="UP000194151"/>
    </source>
</evidence>
<keyword evidence="2" id="KW-1185">Reference proteome</keyword>
<gene>
    <name evidence="1" type="ORF">CAL12_07150</name>
</gene>
<dbReference type="RefSeq" id="WP_086063858.1">
    <property type="nucleotide sequence ID" value="NZ_CP021108.1"/>
</dbReference>
<dbReference type="KEGG" id="bgv:CAL12_07150"/>
<accession>A0A1W6YHP7</accession>
<proteinExistence type="predicted"/>
<organism evidence="1 2">
    <name type="scientific">Bordetella genomosp. 8</name>
    <dbReference type="NCBI Taxonomy" id="1416806"/>
    <lineage>
        <taxon>Bacteria</taxon>
        <taxon>Pseudomonadati</taxon>
        <taxon>Pseudomonadota</taxon>
        <taxon>Betaproteobacteria</taxon>
        <taxon>Burkholderiales</taxon>
        <taxon>Alcaligenaceae</taxon>
        <taxon>Bordetella</taxon>
    </lineage>
</organism>
<dbReference type="STRING" id="1416806.CAL12_07150"/>
<evidence type="ECO:0000313" key="1">
    <source>
        <dbReference type="EMBL" id="ARP80635.1"/>
    </source>
</evidence>
<dbReference type="AlphaFoldDB" id="A0A1W6YHP7"/>
<name>A0A1W6YHP7_9BORD</name>
<dbReference type="EMBL" id="CP021108">
    <property type="protein sequence ID" value="ARP80635.1"/>
    <property type="molecule type" value="Genomic_DNA"/>
</dbReference>
<dbReference type="Proteomes" id="UP000194151">
    <property type="component" value="Chromosome"/>
</dbReference>
<reference evidence="1 2" key="1">
    <citation type="submission" date="2017-05" db="EMBL/GenBank/DDBJ databases">
        <title>Complete and WGS of Bordetella genogroups.</title>
        <authorList>
            <person name="Spilker T."/>
            <person name="LiPuma J."/>
        </authorList>
    </citation>
    <scope>NUCLEOTIDE SEQUENCE [LARGE SCALE GENOMIC DNA]</scope>
    <source>
        <strain evidence="1 2">AU19157</strain>
    </source>
</reference>